<dbReference type="SUPFAM" id="SSF48452">
    <property type="entry name" value="TPR-like"/>
    <property type="match status" value="1"/>
</dbReference>
<dbReference type="Proteomes" id="UP000637299">
    <property type="component" value="Unassembled WGS sequence"/>
</dbReference>
<keyword evidence="2" id="KW-1185">Reference proteome</keyword>
<proteinExistence type="predicted"/>
<gene>
    <name evidence="1" type="ORF">IC610_05665</name>
</gene>
<sequence length="350" mass="41284">MMKKILFLLFFCISILHYSQIDSKLLYGDWIVTNKEMSDGSRYFSQMPTSNPHTIYYFKKAGYFTKEFITDPESFINFSLKIKDSVIISDNIKHYKIEKLTQNELILLDVNDRKLEKTYGRYYLTRYETARKNDLEKFADQDILSSTPALSPYPKYGIFADEFKNDNDQPFKTKGYLIFDLEKQYIQTILTDITDISTVSQNKLKEIFRYSYKKWNFSKVNHLKHIRMPFVAIGYKIQIQNNTHSNISVGYNISEYDQITLPMDTNKISDAERYNSLALKCFENKDYSCSVENFKKSFLQNKYNLDAHYNYAAINLALGKKDLACQKWKELIGYGQKEAEKEFLKNDCKN</sequence>
<dbReference type="Gene3D" id="1.25.40.10">
    <property type="entry name" value="Tetratricopeptide repeat domain"/>
    <property type="match status" value="1"/>
</dbReference>
<evidence type="ECO:0000313" key="1">
    <source>
        <dbReference type="EMBL" id="MBD8081912.1"/>
    </source>
</evidence>
<protein>
    <recommendedName>
        <fullName evidence="3">Tetratricopeptide repeat protein</fullName>
    </recommendedName>
</protein>
<comment type="caution">
    <text evidence="1">The sequence shown here is derived from an EMBL/GenBank/DDBJ whole genome shotgun (WGS) entry which is preliminary data.</text>
</comment>
<evidence type="ECO:0008006" key="3">
    <source>
        <dbReference type="Google" id="ProtNLM"/>
    </source>
</evidence>
<dbReference type="EMBL" id="JACYFS010000001">
    <property type="protein sequence ID" value="MBD8081912.1"/>
    <property type="molecule type" value="Genomic_DNA"/>
</dbReference>
<accession>A0ABR8Z9J6</accession>
<reference evidence="1 2" key="1">
    <citation type="submission" date="2020-09" db="EMBL/GenBank/DDBJ databases">
        <title>Genome seq and assembly of Chryseobacterium sp.</title>
        <authorList>
            <person name="Chhetri G."/>
        </authorList>
    </citation>
    <scope>NUCLEOTIDE SEQUENCE [LARGE SCALE GENOMIC DNA]</scope>
    <source>
        <strain evidence="1 2">GCR10</strain>
    </source>
</reference>
<dbReference type="InterPro" id="IPR011990">
    <property type="entry name" value="TPR-like_helical_dom_sf"/>
</dbReference>
<dbReference type="RefSeq" id="WP_191735601.1">
    <property type="nucleotide sequence ID" value="NZ_JACYFS010000001.1"/>
</dbReference>
<name>A0ABR8Z9J6_9FLAO</name>
<organism evidence="1 2">
    <name type="scientific">Chryseobacterium caseinilyticum</name>
    <dbReference type="NCBI Taxonomy" id="2771428"/>
    <lineage>
        <taxon>Bacteria</taxon>
        <taxon>Pseudomonadati</taxon>
        <taxon>Bacteroidota</taxon>
        <taxon>Flavobacteriia</taxon>
        <taxon>Flavobacteriales</taxon>
        <taxon>Weeksellaceae</taxon>
        <taxon>Chryseobacterium group</taxon>
        <taxon>Chryseobacterium</taxon>
    </lineage>
</organism>
<evidence type="ECO:0000313" key="2">
    <source>
        <dbReference type="Proteomes" id="UP000637299"/>
    </source>
</evidence>